<dbReference type="AlphaFoldDB" id="A0AAD8KRE6"/>
<gene>
    <name evidence="1" type="ORF">QVD17_16881</name>
</gene>
<evidence type="ECO:0000313" key="1">
    <source>
        <dbReference type="EMBL" id="KAK1428054.1"/>
    </source>
</evidence>
<dbReference type="Proteomes" id="UP001229421">
    <property type="component" value="Unassembled WGS sequence"/>
</dbReference>
<keyword evidence="2" id="KW-1185">Reference proteome</keyword>
<accession>A0AAD8KRE6</accession>
<sequence>MFSPPRLYKLSLRFHWIQVVHLGFAELHLITTLLHMQQFLKSLIYRSHVDGKNYVVKGPGAKVNFLRSTIKSTRR</sequence>
<reference evidence="1" key="1">
    <citation type="journal article" date="2023" name="bioRxiv">
        <title>Improved chromosome-level genome assembly for marigold (Tagetes erecta).</title>
        <authorList>
            <person name="Jiang F."/>
            <person name="Yuan L."/>
            <person name="Wang S."/>
            <person name="Wang H."/>
            <person name="Xu D."/>
            <person name="Wang A."/>
            <person name="Fan W."/>
        </authorList>
    </citation>
    <scope>NUCLEOTIDE SEQUENCE</scope>
    <source>
        <strain evidence="1">WSJ</strain>
        <tissue evidence="1">Leaf</tissue>
    </source>
</reference>
<comment type="caution">
    <text evidence="1">The sequence shown here is derived from an EMBL/GenBank/DDBJ whole genome shotgun (WGS) entry which is preliminary data.</text>
</comment>
<protein>
    <submittedName>
        <fullName evidence="1">Uncharacterized protein</fullName>
    </submittedName>
</protein>
<organism evidence="1 2">
    <name type="scientific">Tagetes erecta</name>
    <name type="common">African marigold</name>
    <dbReference type="NCBI Taxonomy" id="13708"/>
    <lineage>
        <taxon>Eukaryota</taxon>
        <taxon>Viridiplantae</taxon>
        <taxon>Streptophyta</taxon>
        <taxon>Embryophyta</taxon>
        <taxon>Tracheophyta</taxon>
        <taxon>Spermatophyta</taxon>
        <taxon>Magnoliopsida</taxon>
        <taxon>eudicotyledons</taxon>
        <taxon>Gunneridae</taxon>
        <taxon>Pentapetalae</taxon>
        <taxon>asterids</taxon>
        <taxon>campanulids</taxon>
        <taxon>Asterales</taxon>
        <taxon>Asteraceae</taxon>
        <taxon>Asteroideae</taxon>
        <taxon>Heliantheae alliance</taxon>
        <taxon>Tageteae</taxon>
        <taxon>Tagetes</taxon>
    </lineage>
</organism>
<evidence type="ECO:0000313" key="2">
    <source>
        <dbReference type="Proteomes" id="UP001229421"/>
    </source>
</evidence>
<name>A0AAD8KRE6_TARER</name>
<dbReference type="EMBL" id="JAUHHV010000004">
    <property type="protein sequence ID" value="KAK1428054.1"/>
    <property type="molecule type" value="Genomic_DNA"/>
</dbReference>
<proteinExistence type="predicted"/>